<evidence type="ECO:0000313" key="1">
    <source>
        <dbReference type="EMBL" id="MPM99551.1"/>
    </source>
</evidence>
<reference evidence="1" key="1">
    <citation type="submission" date="2019-08" db="EMBL/GenBank/DDBJ databases">
        <authorList>
            <person name="Kucharzyk K."/>
            <person name="Murdoch R.W."/>
            <person name="Higgins S."/>
            <person name="Loffler F."/>
        </authorList>
    </citation>
    <scope>NUCLEOTIDE SEQUENCE</scope>
</reference>
<accession>A0A645EE45</accession>
<name>A0A645EE45_9ZZZZ</name>
<sequence>MFLEDFRIFLQGCIRIGKDDAQFLELVLHVVVDGFRLVLDRYAGQVCTFGFRNPDFFESFLDFVRHIIPSPGDFISGLLEIGDVIELKSG</sequence>
<proteinExistence type="predicted"/>
<dbReference type="AlphaFoldDB" id="A0A645EE45"/>
<dbReference type="EMBL" id="VSSQ01045636">
    <property type="protein sequence ID" value="MPM99551.1"/>
    <property type="molecule type" value="Genomic_DNA"/>
</dbReference>
<protein>
    <submittedName>
        <fullName evidence="1">Uncharacterized protein</fullName>
    </submittedName>
</protein>
<gene>
    <name evidence="1" type="ORF">SDC9_146743</name>
</gene>
<organism evidence="1">
    <name type="scientific">bioreactor metagenome</name>
    <dbReference type="NCBI Taxonomy" id="1076179"/>
    <lineage>
        <taxon>unclassified sequences</taxon>
        <taxon>metagenomes</taxon>
        <taxon>ecological metagenomes</taxon>
    </lineage>
</organism>
<comment type="caution">
    <text evidence="1">The sequence shown here is derived from an EMBL/GenBank/DDBJ whole genome shotgun (WGS) entry which is preliminary data.</text>
</comment>